<proteinExistence type="inferred from homology"/>
<dbReference type="PANTHER" id="PTHR33393:SF12">
    <property type="entry name" value="CAPSULE BIOSYNTHESIS PROTEIN CAPA"/>
    <property type="match status" value="1"/>
</dbReference>
<gene>
    <name evidence="4" type="ORF">ACFQMN_01870</name>
</gene>
<dbReference type="RefSeq" id="WP_289215426.1">
    <property type="nucleotide sequence ID" value="NZ_JAPVRC010000003.1"/>
</dbReference>
<dbReference type="Pfam" id="PF09587">
    <property type="entry name" value="PGA_cap"/>
    <property type="match status" value="1"/>
</dbReference>
<dbReference type="PANTHER" id="PTHR33393">
    <property type="entry name" value="POLYGLUTAMINE SYNTHESIS ACCESSORY PROTEIN RV0574C-RELATED"/>
    <property type="match status" value="1"/>
</dbReference>
<dbReference type="SUPFAM" id="SSF56300">
    <property type="entry name" value="Metallo-dependent phosphatases"/>
    <property type="match status" value="1"/>
</dbReference>
<sequence length="377" mass="42323">MKYIFTLIILILMSACSLSQENPSDEKEVSYSPQSNVYLHEKGDMLSTISFSAIGDILIHDRVYEDAKTNDGYDFMPMLNSVKPYLSDTTLSIANQETMIGGEEIGLSSYPSFNSPTEIGDALKELGIDVVALANNHTLDRGEKAVLNAIEHWNQIDMVYTGAYESKEDQQQLRTIETEQGIDVSFLSYTYGTNGIPVPEGKSHLVNLIDINQMKSDIEQAHSQSEAIIMNLHAGDEYEPLPNEEQKELMKFAADSGVDVVIGHHPHVLQPIDWVEGKDGHRMLAVYSLGNFFSGQEAFEKRVGGIIKFDMSEIEGEVIVDSPRFMLTYVSSEGPHAYEVLPMHELNESVLPDYKEIIKGYEQHLSQWMPELEFISK</sequence>
<protein>
    <submittedName>
        <fullName evidence="4">CapA family protein</fullName>
    </submittedName>
</protein>
<feature type="chain" id="PRO_5045614730" evidence="2">
    <location>
        <begin position="20"/>
        <end position="377"/>
    </location>
</feature>
<evidence type="ECO:0000256" key="2">
    <source>
        <dbReference type="SAM" id="SignalP"/>
    </source>
</evidence>
<evidence type="ECO:0000313" key="4">
    <source>
        <dbReference type="EMBL" id="MFC7319632.1"/>
    </source>
</evidence>
<dbReference type="InterPro" id="IPR029052">
    <property type="entry name" value="Metallo-depent_PP-like"/>
</dbReference>
<dbReference type="EMBL" id="JBHTBY010000001">
    <property type="protein sequence ID" value="MFC7319632.1"/>
    <property type="molecule type" value="Genomic_DNA"/>
</dbReference>
<dbReference type="CDD" id="cd07381">
    <property type="entry name" value="MPP_CapA"/>
    <property type="match status" value="1"/>
</dbReference>
<keyword evidence="2" id="KW-0732">Signal</keyword>
<organism evidence="4 5">
    <name type="scientific">Halobacillus campisalis</name>
    <dbReference type="NCBI Taxonomy" id="435909"/>
    <lineage>
        <taxon>Bacteria</taxon>
        <taxon>Bacillati</taxon>
        <taxon>Bacillota</taxon>
        <taxon>Bacilli</taxon>
        <taxon>Bacillales</taxon>
        <taxon>Bacillaceae</taxon>
        <taxon>Halobacillus</taxon>
    </lineage>
</organism>
<dbReference type="Proteomes" id="UP001596494">
    <property type="component" value="Unassembled WGS sequence"/>
</dbReference>
<evidence type="ECO:0000259" key="3">
    <source>
        <dbReference type="SMART" id="SM00854"/>
    </source>
</evidence>
<dbReference type="SMART" id="SM00854">
    <property type="entry name" value="PGA_cap"/>
    <property type="match status" value="1"/>
</dbReference>
<name>A0ABW2JZY1_9BACI</name>
<feature type="signal peptide" evidence="2">
    <location>
        <begin position="1"/>
        <end position="19"/>
    </location>
</feature>
<dbReference type="InterPro" id="IPR019079">
    <property type="entry name" value="Capsule_synth_CapA"/>
</dbReference>
<evidence type="ECO:0000313" key="5">
    <source>
        <dbReference type="Proteomes" id="UP001596494"/>
    </source>
</evidence>
<comment type="similarity">
    <text evidence="1">Belongs to the CapA family.</text>
</comment>
<evidence type="ECO:0000256" key="1">
    <source>
        <dbReference type="ARBA" id="ARBA00005662"/>
    </source>
</evidence>
<comment type="caution">
    <text evidence="4">The sequence shown here is derived from an EMBL/GenBank/DDBJ whole genome shotgun (WGS) entry which is preliminary data.</text>
</comment>
<feature type="domain" description="Capsule synthesis protein CapA" evidence="3">
    <location>
        <begin position="50"/>
        <end position="296"/>
    </location>
</feature>
<dbReference type="Gene3D" id="3.60.21.10">
    <property type="match status" value="1"/>
</dbReference>
<dbReference type="InterPro" id="IPR052169">
    <property type="entry name" value="CW_Biosynth-Accessory"/>
</dbReference>
<keyword evidence="5" id="KW-1185">Reference proteome</keyword>
<dbReference type="PROSITE" id="PS51257">
    <property type="entry name" value="PROKAR_LIPOPROTEIN"/>
    <property type="match status" value="1"/>
</dbReference>
<reference evidence="5" key="1">
    <citation type="journal article" date="2019" name="Int. J. Syst. Evol. Microbiol.">
        <title>The Global Catalogue of Microorganisms (GCM) 10K type strain sequencing project: providing services to taxonomists for standard genome sequencing and annotation.</title>
        <authorList>
            <consortium name="The Broad Institute Genomics Platform"/>
            <consortium name="The Broad Institute Genome Sequencing Center for Infectious Disease"/>
            <person name="Wu L."/>
            <person name="Ma J."/>
        </authorList>
    </citation>
    <scope>NUCLEOTIDE SEQUENCE [LARGE SCALE GENOMIC DNA]</scope>
    <source>
        <strain evidence="5">CCUG 73951</strain>
    </source>
</reference>
<accession>A0ABW2JZY1</accession>